<dbReference type="PRINTS" id="PR00080">
    <property type="entry name" value="SDRFAMILY"/>
</dbReference>
<evidence type="ECO:0000256" key="3">
    <source>
        <dbReference type="RuleBase" id="RU000363"/>
    </source>
</evidence>
<evidence type="ECO:0000313" key="6">
    <source>
        <dbReference type="EMBL" id="SJZ88490.1"/>
    </source>
</evidence>
<comment type="similarity">
    <text evidence="1 3">Belongs to the short-chain dehydrogenases/reductases (SDR) family.</text>
</comment>
<name>A0A1T4PAB0_9ACTN</name>
<evidence type="ECO:0000259" key="5">
    <source>
        <dbReference type="SMART" id="SM00822"/>
    </source>
</evidence>
<accession>A0A1T4PAB0</accession>
<dbReference type="GO" id="GO:0016020">
    <property type="term" value="C:membrane"/>
    <property type="evidence" value="ECO:0007669"/>
    <property type="project" value="TreeGrafter"/>
</dbReference>
<keyword evidence="7" id="KW-1185">Reference proteome</keyword>
<reference evidence="6 7" key="1">
    <citation type="submission" date="2017-02" db="EMBL/GenBank/DDBJ databases">
        <authorList>
            <person name="Peterson S.W."/>
        </authorList>
    </citation>
    <scope>NUCLEOTIDE SEQUENCE [LARGE SCALE GENOMIC DNA]</scope>
    <source>
        <strain evidence="6 7">DSM 45154</strain>
    </source>
</reference>
<dbReference type="GO" id="GO:0016491">
    <property type="term" value="F:oxidoreductase activity"/>
    <property type="evidence" value="ECO:0007669"/>
    <property type="project" value="UniProtKB-KW"/>
</dbReference>
<dbReference type="InterPro" id="IPR057326">
    <property type="entry name" value="KR_dom"/>
</dbReference>
<evidence type="ECO:0000256" key="2">
    <source>
        <dbReference type="ARBA" id="ARBA00023002"/>
    </source>
</evidence>
<dbReference type="NCBIfam" id="NF004526">
    <property type="entry name" value="PRK05872.1"/>
    <property type="match status" value="1"/>
</dbReference>
<dbReference type="InterPro" id="IPR036291">
    <property type="entry name" value="NAD(P)-bd_dom_sf"/>
</dbReference>
<dbReference type="InterPro" id="IPR020904">
    <property type="entry name" value="Sc_DH/Rdtase_CS"/>
</dbReference>
<dbReference type="SUPFAM" id="SSF51735">
    <property type="entry name" value="NAD(P)-binding Rossmann-fold domains"/>
    <property type="match status" value="1"/>
</dbReference>
<dbReference type="SMART" id="SM00822">
    <property type="entry name" value="PKS_KR"/>
    <property type="match status" value="1"/>
</dbReference>
<dbReference type="AlphaFoldDB" id="A0A1T4PAB0"/>
<feature type="domain" description="Ketoreductase" evidence="5">
    <location>
        <begin position="11"/>
        <end position="190"/>
    </location>
</feature>
<feature type="region of interest" description="Disordered" evidence="4">
    <location>
        <begin position="275"/>
        <end position="301"/>
    </location>
</feature>
<dbReference type="Proteomes" id="UP000190637">
    <property type="component" value="Unassembled WGS sequence"/>
</dbReference>
<dbReference type="EMBL" id="FUWS01000004">
    <property type="protein sequence ID" value="SJZ88490.1"/>
    <property type="molecule type" value="Genomic_DNA"/>
</dbReference>
<dbReference type="PRINTS" id="PR00081">
    <property type="entry name" value="GDHRDH"/>
</dbReference>
<dbReference type="RefSeq" id="WP_078761085.1">
    <property type="nucleotide sequence ID" value="NZ_FUWS01000004.1"/>
</dbReference>
<dbReference type="PROSITE" id="PS00061">
    <property type="entry name" value="ADH_SHORT"/>
    <property type="match status" value="1"/>
</dbReference>
<organism evidence="6 7">
    <name type="scientific">Marinactinospora thermotolerans DSM 45154</name>
    <dbReference type="NCBI Taxonomy" id="1122192"/>
    <lineage>
        <taxon>Bacteria</taxon>
        <taxon>Bacillati</taxon>
        <taxon>Actinomycetota</taxon>
        <taxon>Actinomycetes</taxon>
        <taxon>Streptosporangiales</taxon>
        <taxon>Nocardiopsidaceae</taxon>
        <taxon>Marinactinospora</taxon>
    </lineage>
</organism>
<dbReference type="CDD" id="cd05233">
    <property type="entry name" value="SDR_c"/>
    <property type="match status" value="1"/>
</dbReference>
<sequence>MSGRRRSLEGRVAVVTGAARGVGALMARGLAERGAQVALVGLEPEELEKNAAACGADASSWEADVTDRVGLAEVARAVEERHGRVDIVVANAGIAIGGPFVDSDPVAFNRVIEVNLLGSIATARAFLPALLRTKGYLLQVASLAAITPAPLMAAYCTSKSGVEAFAHVLRSEVAHHGVGVGVGYLSWTDTDMVRGADEDDELRELRSRLPWPLNRTNPLEPAVDALVEGVLRRSPHVYGQRWLRAMQFVRGALPSVIGVMGPREVRKLDARLKATAQRRTNPVGRGGAADTSARVSRSLDG</sequence>
<dbReference type="Gene3D" id="3.40.50.720">
    <property type="entry name" value="NAD(P)-binding Rossmann-like Domain"/>
    <property type="match status" value="1"/>
</dbReference>
<evidence type="ECO:0000256" key="1">
    <source>
        <dbReference type="ARBA" id="ARBA00006484"/>
    </source>
</evidence>
<proteinExistence type="inferred from homology"/>
<protein>
    <submittedName>
        <fullName evidence="6">Short-chain dehydrogenase</fullName>
    </submittedName>
</protein>
<dbReference type="InterPro" id="IPR002347">
    <property type="entry name" value="SDR_fam"/>
</dbReference>
<dbReference type="PANTHER" id="PTHR44196:SF1">
    <property type="entry name" value="DEHYDROGENASE_REDUCTASE SDR FAMILY MEMBER 7B"/>
    <property type="match status" value="1"/>
</dbReference>
<evidence type="ECO:0000256" key="4">
    <source>
        <dbReference type="SAM" id="MobiDB-lite"/>
    </source>
</evidence>
<evidence type="ECO:0000313" key="7">
    <source>
        <dbReference type="Proteomes" id="UP000190637"/>
    </source>
</evidence>
<keyword evidence="2" id="KW-0560">Oxidoreductase</keyword>
<gene>
    <name evidence="6" type="ORF">SAMN02745673_01705</name>
</gene>
<dbReference type="STRING" id="1122192.SAMN02745673_01705"/>
<dbReference type="PANTHER" id="PTHR44196">
    <property type="entry name" value="DEHYDROGENASE/REDUCTASE SDR FAMILY MEMBER 7B"/>
    <property type="match status" value="1"/>
</dbReference>
<dbReference type="OrthoDB" id="3743899at2"/>
<dbReference type="Pfam" id="PF00106">
    <property type="entry name" value="adh_short"/>
    <property type="match status" value="1"/>
</dbReference>